<dbReference type="InterPro" id="IPR013785">
    <property type="entry name" value="Aldolase_TIM"/>
</dbReference>
<evidence type="ECO:0000256" key="2">
    <source>
        <dbReference type="ARBA" id="ARBA00011245"/>
    </source>
</evidence>
<dbReference type="SUPFAM" id="SSF51445">
    <property type="entry name" value="(Trans)glycosidases"/>
    <property type="match status" value="1"/>
</dbReference>
<dbReference type="Pfam" id="PF14509">
    <property type="entry name" value="GH97_C"/>
    <property type="match status" value="1"/>
</dbReference>
<dbReference type="InterPro" id="IPR029483">
    <property type="entry name" value="GH97_C"/>
</dbReference>
<dbReference type="Gene3D" id="2.70.98.10">
    <property type="match status" value="1"/>
</dbReference>
<dbReference type="PANTHER" id="PTHR35803">
    <property type="entry name" value="GLUCAN 1,4-ALPHA-GLUCOSIDASE SUSB-RELATED"/>
    <property type="match status" value="1"/>
</dbReference>
<dbReference type="Proteomes" id="UP000323426">
    <property type="component" value="Unassembled WGS sequence"/>
</dbReference>
<name>A0A5M6DC12_9BACT</name>
<evidence type="ECO:0000313" key="8">
    <source>
        <dbReference type="Proteomes" id="UP000323426"/>
    </source>
</evidence>
<feature type="domain" description="Glycosyl-hydrolase 97 catalytic" evidence="4">
    <location>
        <begin position="308"/>
        <end position="460"/>
    </location>
</feature>
<evidence type="ECO:0000256" key="3">
    <source>
        <dbReference type="ARBA" id="ARBA00022837"/>
    </source>
</evidence>
<protein>
    <submittedName>
        <fullName evidence="7">Glycoside hydrolase family 97 protein</fullName>
    </submittedName>
</protein>
<gene>
    <name evidence="7" type="ORF">F0145_13305</name>
</gene>
<keyword evidence="7" id="KW-0378">Hydrolase</keyword>
<evidence type="ECO:0000259" key="5">
    <source>
        <dbReference type="Pfam" id="PF14508"/>
    </source>
</evidence>
<dbReference type="InterPro" id="IPR014718">
    <property type="entry name" value="GH-type_carb-bd"/>
</dbReference>
<comment type="caution">
    <text evidence="7">The sequence shown here is derived from an EMBL/GenBank/DDBJ whole genome shotgun (WGS) entry which is preliminary data.</text>
</comment>
<dbReference type="Gene3D" id="3.20.20.70">
    <property type="entry name" value="Aldolase class I"/>
    <property type="match status" value="1"/>
</dbReference>
<dbReference type="InterPro" id="IPR029486">
    <property type="entry name" value="GH97_N"/>
</dbReference>
<evidence type="ECO:0000259" key="6">
    <source>
        <dbReference type="Pfam" id="PF14509"/>
    </source>
</evidence>
<comment type="subunit">
    <text evidence="2">Monomer.</text>
</comment>
<dbReference type="GO" id="GO:0016787">
    <property type="term" value="F:hydrolase activity"/>
    <property type="evidence" value="ECO:0007669"/>
    <property type="project" value="UniProtKB-KW"/>
</dbReference>
<keyword evidence="3" id="KW-0106">Calcium</keyword>
<feature type="domain" description="Glycosyl-hydrolase 97 N-terminal" evidence="5">
    <location>
        <begin position="47"/>
        <end position="290"/>
    </location>
</feature>
<dbReference type="AlphaFoldDB" id="A0A5M6DC12"/>
<accession>A0A5M6DC12</accession>
<dbReference type="GO" id="GO:0030246">
    <property type="term" value="F:carbohydrate binding"/>
    <property type="evidence" value="ECO:0007669"/>
    <property type="project" value="InterPro"/>
</dbReference>
<proteinExistence type="predicted"/>
<sequence>MIKKPLFLLLPPYNAARFIGSQIICLWLILFLPQINFAQTAAPTAEIKSPDGKLVATFSLPQTADKNGLVYSLTYAGKAVINNSKLQLQLKNMPRVMQDLQIIKTHTAAHDTTWIPVYGEQNIIRDYYRELVLDVKPTAEQNRYFQVVVRAYNEGLAFCYRFPEQLAWQNIHITGEATQFVLPAGTQAYTATHSQAEYKLQPLEKWQETTERPLTLVLPNKLYASVGEAAMVNYARMKLALQAPNVLVSELDDTVLETTPFATPWRVIMVAEKATDLLQNNAIFLNLNLPSQLKNTSWLKPGKVIRETTLSTAGAKSLVDFAVQQGLDYIHFDAGWYGHENEIASDATKVNVDPRRNPNNDLDLQEAIRYAKSKNIGVFLYVNHRALERQLDAILPLYKSWGVAGIKFGFVHTGSHRWTTWLHDAVKKCAEYNLMVNIHDDYRPTGFSRTYPNLMTQEGIRGNEEFPDATHNTILPFTRFLAGPADYTFCYFQREEFGFKGRVLKTTPTHQLALPVVYFSPLQWLYWYDTPSRYQGEPELTFWKTMPTTWDETKVLQGEIGQYITVARRSGDEWYVGTITNNSARTLQIPLTFLEKGKKYTAEIYEDGGAAIKTRTHVKGTRQVVNNKNSIKAVLKASGGQAIRLVPVK</sequence>
<dbReference type="InterPro" id="IPR019563">
    <property type="entry name" value="GH97_catalytic"/>
</dbReference>
<dbReference type="PANTHER" id="PTHR35803:SF3">
    <property type="entry name" value="ALPHA-GLUCOSIDASE"/>
    <property type="match status" value="1"/>
</dbReference>
<evidence type="ECO:0000256" key="1">
    <source>
        <dbReference type="ARBA" id="ARBA00001913"/>
    </source>
</evidence>
<keyword evidence="8" id="KW-1185">Reference proteome</keyword>
<comment type="cofactor">
    <cofactor evidence="1">
        <name>Ca(2+)</name>
        <dbReference type="ChEBI" id="CHEBI:29108"/>
    </cofactor>
</comment>
<organism evidence="7 8">
    <name type="scientific">Adhaeribacter rhizoryzae</name>
    <dbReference type="NCBI Taxonomy" id="2607907"/>
    <lineage>
        <taxon>Bacteria</taxon>
        <taxon>Pseudomonadati</taxon>
        <taxon>Bacteroidota</taxon>
        <taxon>Cytophagia</taxon>
        <taxon>Cytophagales</taxon>
        <taxon>Hymenobacteraceae</taxon>
        <taxon>Adhaeribacter</taxon>
    </lineage>
</organism>
<dbReference type="EMBL" id="VWSF01000009">
    <property type="protein sequence ID" value="KAA5545091.1"/>
    <property type="molecule type" value="Genomic_DNA"/>
</dbReference>
<dbReference type="Pfam" id="PF10566">
    <property type="entry name" value="Glyco_hydro_97"/>
    <property type="match status" value="1"/>
</dbReference>
<feature type="domain" description="Glycosyl-hydrolase 97 C-terminal oligomerisation" evidence="6">
    <location>
        <begin position="549"/>
        <end position="645"/>
    </location>
</feature>
<dbReference type="Pfam" id="PF14508">
    <property type="entry name" value="GH97_N"/>
    <property type="match status" value="1"/>
</dbReference>
<dbReference type="InterPro" id="IPR052720">
    <property type="entry name" value="Glycosyl_hydrolase_97"/>
</dbReference>
<evidence type="ECO:0000313" key="7">
    <source>
        <dbReference type="EMBL" id="KAA5545091.1"/>
    </source>
</evidence>
<reference evidence="7 8" key="1">
    <citation type="submission" date="2019-09" db="EMBL/GenBank/DDBJ databases">
        <title>Genome sequence and assembly of Adhaeribacter sp.</title>
        <authorList>
            <person name="Chhetri G."/>
        </authorList>
    </citation>
    <scope>NUCLEOTIDE SEQUENCE [LARGE SCALE GENOMIC DNA]</scope>
    <source>
        <strain evidence="7 8">DK36</strain>
    </source>
</reference>
<evidence type="ECO:0000259" key="4">
    <source>
        <dbReference type="Pfam" id="PF10566"/>
    </source>
</evidence>
<dbReference type="InterPro" id="IPR017853">
    <property type="entry name" value="GH"/>
</dbReference>